<dbReference type="AlphaFoldDB" id="A0A1F6FGA7"/>
<accession>A0A1F6FGA7</accession>
<dbReference type="InterPro" id="IPR023799">
    <property type="entry name" value="RbfA_dom_sf"/>
</dbReference>
<evidence type="ECO:0000313" key="2">
    <source>
        <dbReference type="EMBL" id="OGG84892.1"/>
    </source>
</evidence>
<dbReference type="InterPro" id="IPR015946">
    <property type="entry name" value="KH_dom-like_a/b"/>
</dbReference>
<reference evidence="2 3" key="1">
    <citation type="journal article" date="2016" name="Nat. Commun.">
        <title>Thousands of microbial genomes shed light on interconnected biogeochemical processes in an aquifer system.</title>
        <authorList>
            <person name="Anantharaman K."/>
            <person name="Brown C.T."/>
            <person name="Hug L.A."/>
            <person name="Sharon I."/>
            <person name="Castelle C.J."/>
            <person name="Probst A.J."/>
            <person name="Thomas B.C."/>
            <person name="Singh A."/>
            <person name="Wilkins M.J."/>
            <person name="Karaoz U."/>
            <person name="Brodie E.L."/>
            <person name="Williams K.H."/>
            <person name="Hubbard S.S."/>
            <person name="Banfield J.F."/>
        </authorList>
    </citation>
    <scope>NUCLEOTIDE SEQUENCE [LARGE SCALE GENOMIC DNA]</scope>
</reference>
<dbReference type="PROSITE" id="PS01319">
    <property type="entry name" value="RBFA"/>
    <property type="match status" value="1"/>
</dbReference>
<dbReference type="STRING" id="1798525.A3G90_02365"/>
<dbReference type="Pfam" id="PF02033">
    <property type="entry name" value="RBFA"/>
    <property type="match status" value="1"/>
</dbReference>
<dbReference type="InterPro" id="IPR000238">
    <property type="entry name" value="RbfA"/>
</dbReference>
<dbReference type="Gene3D" id="3.30.300.20">
    <property type="match status" value="1"/>
</dbReference>
<comment type="caution">
    <text evidence="2">The sequence shown here is derived from an EMBL/GenBank/DDBJ whole genome shotgun (WGS) entry which is preliminary data.</text>
</comment>
<dbReference type="SUPFAM" id="SSF89919">
    <property type="entry name" value="Ribosome-binding factor A, RbfA"/>
    <property type="match status" value="1"/>
</dbReference>
<protein>
    <recommendedName>
        <fullName evidence="4">Ribosome-binding factor A</fullName>
    </recommendedName>
</protein>
<name>A0A1F6FGA7_9BACT</name>
<organism evidence="2 3">
    <name type="scientific">Candidatus Kaiserbacteria bacterium RIFCSPLOWO2_12_FULL_45_26</name>
    <dbReference type="NCBI Taxonomy" id="1798525"/>
    <lineage>
        <taxon>Bacteria</taxon>
        <taxon>Candidatus Kaiseribacteriota</taxon>
    </lineage>
</organism>
<proteinExistence type="predicted"/>
<dbReference type="Proteomes" id="UP000177325">
    <property type="component" value="Unassembled WGS sequence"/>
</dbReference>
<evidence type="ECO:0008006" key="4">
    <source>
        <dbReference type="Google" id="ProtNLM"/>
    </source>
</evidence>
<evidence type="ECO:0000256" key="1">
    <source>
        <dbReference type="ARBA" id="ARBA00022517"/>
    </source>
</evidence>
<gene>
    <name evidence="2" type="ORF">A3G90_02365</name>
</gene>
<dbReference type="InterPro" id="IPR020053">
    <property type="entry name" value="Ribosome-bd_factorA_CS"/>
</dbReference>
<evidence type="ECO:0000313" key="3">
    <source>
        <dbReference type="Proteomes" id="UP000177325"/>
    </source>
</evidence>
<dbReference type="EMBL" id="MFMM01000001">
    <property type="protein sequence ID" value="OGG84892.1"/>
    <property type="molecule type" value="Genomic_DNA"/>
</dbReference>
<sequence length="112" mass="12856">MSTGRHLRVESLIRELVAGFIQHEANTDPLITVTHVTTSPDYRRITVFFTTMPEGKEKEAAALAFLMRSGGELRGYIKKKSNLKIIPFIEFAVDYGERHRQHIDEIAREIDK</sequence>
<keyword evidence="1" id="KW-0690">Ribosome biogenesis</keyword>
<dbReference type="GO" id="GO:0006364">
    <property type="term" value="P:rRNA processing"/>
    <property type="evidence" value="ECO:0007669"/>
    <property type="project" value="InterPro"/>
</dbReference>